<dbReference type="Pfam" id="PF10536">
    <property type="entry name" value="PMD"/>
    <property type="match status" value="1"/>
</dbReference>
<accession>A0A7J7N293</accession>
<dbReference type="InterPro" id="IPR019557">
    <property type="entry name" value="AminoTfrase-like_pln_mobile"/>
</dbReference>
<keyword evidence="4" id="KW-1185">Reference proteome</keyword>
<feature type="domain" description="Aminotransferase-like plant mobile" evidence="2">
    <location>
        <begin position="185"/>
        <end position="437"/>
    </location>
</feature>
<name>A0A7J7N293_9MAGN</name>
<evidence type="ECO:0000259" key="2">
    <source>
        <dbReference type="Pfam" id="PF10536"/>
    </source>
</evidence>
<dbReference type="PANTHER" id="PTHR46033:SF1">
    <property type="entry name" value="PROTEIN MAIN-LIKE 2"/>
    <property type="match status" value="1"/>
</dbReference>
<dbReference type="Proteomes" id="UP000541444">
    <property type="component" value="Unassembled WGS sequence"/>
</dbReference>
<evidence type="ECO:0000256" key="1">
    <source>
        <dbReference type="SAM" id="MobiDB-lite"/>
    </source>
</evidence>
<proteinExistence type="predicted"/>
<feature type="compositionally biased region" description="Basic and acidic residues" evidence="1">
    <location>
        <begin position="64"/>
        <end position="73"/>
    </location>
</feature>
<feature type="compositionally biased region" description="Acidic residues" evidence="1">
    <location>
        <begin position="101"/>
        <end position="122"/>
    </location>
</feature>
<reference evidence="3 4" key="1">
    <citation type="journal article" date="2020" name="IScience">
        <title>Genome Sequencing of the Endangered Kingdonia uniflora (Circaeasteraceae, Ranunculales) Reveals Potential Mechanisms of Evolutionary Specialization.</title>
        <authorList>
            <person name="Sun Y."/>
            <person name="Deng T."/>
            <person name="Zhang A."/>
            <person name="Moore M.J."/>
            <person name="Landis J.B."/>
            <person name="Lin N."/>
            <person name="Zhang H."/>
            <person name="Zhang X."/>
            <person name="Huang J."/>
            <person name="Zhang X."/>
            <person name="Sun H."/>
            <person name="Wang H."/>
        </authorList>
    </citation>
    <scope>NUCLEOTIDE SEQUENCE [LARGE SCALE GENOMIC DNA]</scope>
    <source>
        <strain evidence="3">TB1705</strain>
        <tissue evidence="3">Leaf</tissue>
    </source>
</reference>
<evidence type="ECO:0000313" key="4">
    <source>
        <dbReference type="Proteomes" id="UP000541444"/>
    </source>
</evidence>
<comment type="caution">
    <text evidence="3">The sequence shown here is derived from an EMBL/GenBank/DDBJ whole genome shotgun (WGS) entry which is preliminary data.</text>
</comment>
<dbReference type="AlphaFoldDB" id="A0A7J7N293"/>
<feature type="region of interest" description="Disordered" evidence="1">
    <location>
        <begin position="42"/>
        <end position="128"/>
    </location>
</feature>
<dbReference type="GO" id="GO:0010073">
    <property type="term" value="P:meristem maintenance"/>
    <property type="evidence" value="ECO:0007669"/>
    <property type="project" value="InterPro"/>
</dbReference>
<dbReference type="EMBL" id="JACGCM010001135">
    <property type="protein sequence ID" value="KAF6161246.1"/>
    <property type="molecule type" value="Genomic_DNA"/>
</dbReference>
<evidence type="ECO:0000313" key="3">
    <source>
        <dbReference type="EMBL" id="KAF6161246.1"/>
    </source>
</evidence>
<dbReference type="InterPro" id="IPR044824">
    <property type="entry name" value="MAIN-like"/>
</dbReference>
<organism evidence="3 4">
    <name type="scientific">Kingdonia uniflora</name>
    <dbReference type="NCBI Taxonomy" id="39325"/>
    <lineage>
        <taxon>Eukaryota</taxon>
        <taxon>Viridiplantae</taxon>
        <taxon>Streptophyta</taxon>
        <taxon>Embryophyta</taxon>
        <taxon>Tracheophyta</taxon>
        <taxon>Spermatophyta</taxon>
        <taxon>Magnoliopsida</taxon>
        <taxon>Ranunculales</taxon>
        <taxon>Circaeasteraceae</taxon>
        <taxon>Kingdonia</taxon>
    </lineage>
</organism>
<dbReference type="PANTHER" id="PTHR46033">
    <property type="entry name" value="PROTEIN MAIN-LIKE 2"/>
    <property type="match status" value="1"/>
</dbReference>
<protein>
    <recommendedName>
        <fullName evidence="2">Aminotransferase-like plant mobile domain-containing protein</fullName>
    </recommendedName>
</protein>
<dbReference type="OrthoDB" id="1846117at2759"/>
<sequence>MYVFTRSSFTVNSLESIPLRMTPKQKVPEKIRPTASHRKRLIEEREDPSHLNFNQLPRVPAKRIRTDSTRAEESESAPQVAVTPEEVQDIESPSTSRGDSTTDEEGILDDNNDDSSESEADEYGPRDTSLLTSFQTHRAKALALGQDPRCLRVFYHSHTWDIGKEVEKVQSLVELQELGKIGAISYTHYNATLIITFAERWHLETNSFYFKWGEITIMLEDVWRLIGLRVGGDMTVVQGKWGATNVKQVFRDYFDQNNQVYLDLKAGGVGISLSLVKMVDFFAYKVGINAAGEASSSFELLRLSSRAVAKAYMLYVLGSFLFTTKKGTTASPKYSNFFESKNSNITWSWGAATLAYLYYNLGASSRVNAKVLACCTTFLESWIFEHFLKLLGILKPNNSRAPEYCTRWSWSRTTSDRSGEKALKIFREALDNYKLEDDTAVNLDGNDDRRKLGDGGAVGGSVGSLVGGADGGGIGGSLSQREHVQGQNKDIISRLEEEISI</sequence>
<gene>
    <name evidence="3" type="ORF">GIB67_009133</name>
</gene>